<dbReference type="Pfam" id="PF01063">
    <property type="entry name" value="Aminotran_4"/>
    <property type="match status" value="1"/>
</dbReference>
<dbReference type="AlphaFoldDB" id="A0A508X707"/>
<name>A0A508X707_9HYPH</name>
<dbReference type="InterPro" id="IPR001544">
    <property type="entry name" value="Aminotrans_IV"/>
</dbReference>
<evidence type="ECO:0000313" key="4">
    <source>
        <dbReference type="Proteomes" id="UP001190825"/>
    </source>
</evidence>
<dbReference type="InterPro" id="IPR036038">
    <property type="entry name" value="Aminotransferase-like"/>
</dbReference>
<proteinExistence type="predicted"/>
<evidence type="ECO:0000313" key="2">
    <source>
        <dbReference type="EMBL" id="VTZ63623.1"/>
    </source>
</evidence>
<dbReference type="Proteomes" id="UP000507954">
    <property type="component" value="Unassembled WGS sequence"/>
</dbReference>
<keyword evidence="1" id="KW-0032">Aminotransferase</keyword>
<keyword evidence="1" id="KW-0808">Transferase</keyword>
<protein>
    <submittedName>
        <fullName evidence="1">Aminotransferase class IV</fullName>
    </submittedName>
</protein>
<evidence type="ECO:0000313" key="3">
    <source>
        <dbReference type="Proteomes" id="UP000507954"/>
    </source>
</evidence>
<reference evidence="1 4" key="2">
    <citation type="journal article" date="2018" name="FEMS Microbiol. Ecol.">
        <title>Co-invading symbiotic mutualists of Medicago polymorpha retain high ancestral diversity and contain diverse accessory genomes.</title>
        <authorList>
            <person name="Porter S.S."/>
            <person name="Faber-Hammond J.J."/>
            <person name="Friesen M.L."/>
        </authorList>
    </citation>
    <scope>NUCLEOTIDE SEQUENCE [LARGE SCALE GENOMIC DNA]</scope>
    <source>
        <strain evidence="1 4">Str16</strain>
    </source>
</reference>
<dbReference type="RefSeq" id="WP_028053177.1">
    <property type="nucleotide sequence ID" value="NZ_ATYC01000008.1"/>
</dbReference>
<dbReference type="Proteomes" id="UP001190825">
    <property type="component" value="Unassembled WGS sequence"/>
</dbReference>
<dbReference type="SUPFAM" id="SSF56752">
    <property type="entry name" value="D-aminoacid aminotransferase-like PLP-dependent enzymes"/>
    <property type="match status" value="1"/>
</dbReference>
<accession>A0A508X707</accession>
<dbReference type="EMBL" id="NBUC01000072">
    <property type="protein sequence ID" value="PLU03269.1"/>
    <property type="molecule type" value="Genomic_DNA"/>
</dbReference>
<evidence type="ECO:0000313" key="1">
    <source>
        <dbReference type="EMBL" id="PLU03269.1"/>
    </source>
</evidence>
<reference evidence="1" key="1">
    <citation type="submission" date="2017-04" db="EMBL/GenBank/DDBJ databases">
        <authorList>
            <person name="Porter S."/>
            <person name="Friesen M.L."/>
            <person name="Faber-Hammond J."/>
        </authorList>
    </citation>
    <scope>NUCLEOTIDE SEQUENCE</scope>
    <source>
        <strain evidence="1">Str16</strain>
    </source>
</reference>
<dbReference type="GO" id="GO:0008483">
    <property type="term" value="F:transaminase activity"/>
    <property type="evidence" value="ECO:0007669"/>
    <property type="project" value="UniProtKB-KW"/>
</dbReference>
<dbReference type="NCBIfam" id="NF006734">
    <property type="entry name" value="PRK09266.1"/>
    <property type="match status" value="1"/>
</dbReference>
<dbReference type="EMBL" id="CABFNB010000118">
    <property type="protein sequence ID" value="VTZ63623.1"/>
    <property type="molecule type" value="Genomic_DNA"/>
</dbReference>
<gene>
    <name evidence="1" type="ORF">BMJ33_14715</name>
    <name evidence="2" type="ORF">EMEDMD4_500179</name>
</gene>
<keyword evidence="4" id="KW-1185">Reference proteome</keyword>
<organism evidence="2 3">
    <name type="scientific">Sinorhizobium medicae</name>
    <dbReference type="NCBI Taxonomy" id="110321"/>
    <lineage>
        <taxon>Bacteria</taxon>
        <taxon>Pseudomonadati</taxon>
        <taxon>Pseudomonadota</taxon>
        <taxon>Alphaproteobacteria</taxon>
        <taxon>Hyphomicrobiales</taxon>
        <taxon>Rhizobiaceae</taxon>
        <taxon>Sinorhizobium/Ensifer group</taxon>
        <taxon>Sinorhizobium</taxon>
    </lineage>
</organism>
<sequence length="271" mass="29252">MAASVNSFQIVLDGRKAAPEELNPLVFAGFAHFTAMQVRDGKVRGMDLHLARLRAASVDFFGAALPDESLRSFMRIAIGGGSSEQSLTVTIFSRSGEFTSAGIGSEPAALVRTGPPSKGPIGPLRLAAVNFERPLPTVKHVGEAAKTYYLHQAVRQGFDDAAFVDRRGRLSEATIWNLVYWDGEAVVWPEAAVLAGVTMGVVSRQLKRLGIPQRREEITLENLKHLQGAAVMNSWTPGVPVTTIGQVVLPEAKPFIELLHKAYIAEPALSI</sequence>
<dbReference type="InterPro" id="IPR043132">
    <property type="entry name" value="BCAT-like_C"/>
</dbReference>
<dbReference type="Gene3D" id="3.20.10.10">
    <property type="entry name" value="D-amino Acid Aminotransferase, subunit A, domain 2"/>
    <property type="match status" value="1"/>
</dbReference>
<reference evidence="2 3" key="3">
    <citation type="submission" date="2019-06" db="EMBL/GenBank/DDBJ databases">
        <authorList>
            <person name="Le Quere A."/>
            <person name="Colella S."/>
        </authorList>
    </citation>
    <scope>NUCLEOTIDE SEQUENCE [LARGE SCALE GENOMIC DNA]</scope>
    <source>
        <strain evidence="2">EmedicaeMD41</strain>
    </source>
</reference>